<proteinExistence type="inferred from homology"/>
<feature type="domain" description="Cytochrome b5 heme-binding" evidence="7">
    <location>
        <begin position="1"/>
        <end position="81"/>
    </location>
</feature>
<feature type="transmembrane region" description="Helical" evidence="6">
    <location>
        <begin position="370"/>
        <end position="387"/>
    </location>
</feature>
<dbReference type="GO" id="GO:0016491">
    <property type="term" value="F:oxidoreductase activity"/>
    <property type="evidence" value="ECO:0007669"/>
    <property type="project" value="InterPro"/>
</dbReference>
<keyword evidence="6" id="KW-1133">Transmembrane helix</keyword>
<evidence type="ECO:0000259" key="7">
    <source>
        <dbReference type="PROSITE" id="PS50255"/>
    </source>
</evidence>
<keyword evidence="6" id="KW-0472">Membrane</keyword>
<evidence type="ECO:0008006" key="10">
    <source>
        <dbReference type="Google" id="ProtNLM"/>
    </source>
</evidence>
<feature type="domain" description="FAD-binding FR-type" evidence="8">
    <location>
        <begin position="433"/>
        <end position="557"/>
    </location>
</feature>
<evidence type="ECO:0000256" key="6">
    <source>
        <dbReference type="SAM" id="Phobius"/>
    </source>
</evidence>
<dbReference type="PANTHER" id="PTHR19359">
    <property type="entry name" value="CYTOCHROME B5"/>
    <property type="match status" value="1"/>
</dbReference>
<dbReference type="InterPro" id="IPR018506">
    <property type="entry name" value="Cyt_B5_heme-BS"/>
</dbReference>
<feature type="transmembrane region" description="Helical" evidence="6">
    <location>
        <begin position="346"/>
        <end position="363"/>
    </location>
</feature>
<feature type="transmembrane region" description="Helical" evidence="6">
    <location>
        <begin position="321"/>
        <end position="340"/>
    </location>
</feature>
<evidence type="ECO:0000256" key="4">
    <source>
        <dbReference type="ARBA" id="ARBA00023004"/>
    </source>
</evidence>
<keyword evidence="3" id="KW-0560">Oxidoreductase</keyword>
<dbReference type="GO" id="GO:0016020">
    <property type="term" value="C:membrane"/>
    <property type="evidence" value="ECO:0007669"/>
    <property type="project" value="TreeGrafter"/>
</dbReference>
<comment type="similarity">
    <text evidence="5">Belongs to the cytochrome b5 family.</text>
</comment>
<dbReference type="GO" id="GO:0046872">
    <property type="term" value="F:metal ion binding"/>
    <property type="evidence" value="ECO:0007669"/>
    <property type="project" value="UniProtKB-KW"/>
</dbReference>
<dbReference type="SUPFAM" id="SSF55856">
    <property type="entry name" value="Cytochrome b5-like heme/steroid binding domain"/>
    <property type="match status" value="1"/>
</dbReference>
<dbReference type="InterPro" id="IPR036400">
    <property type="entry name" value="Cyt_B5-like_heme/steroid_sf"/>
</dbReference>
<dbReference type="Pfam" id="PF00970">
    <property type="entry name" value="FAD_binding_6"/>
    <property type="match status" value="1"/>
</dbReference>
<dbReference type="InterPro" id="IPR017938">
    <property type="entry name" value="Riboflavin_synthase-like_b-brl"/>
</dbReference>
<name>A0A6C0I3B8_9ZZZZ</name>
<dbReference type="Gene3D" id="3.40.50.80">
    <property type="entry name" value="Nucleotide-binding domain of ferredoxin-NADP reductase (FNR) module"/>
    <property type="match status" value="1"/>
</dbReference>
<keyword evidence="4" id="KW-0408">Iron</keyword>
<evidence type="ECO:0000256" key="2">
    <source>
        <dbReference type="ARBA" id="ARBA00022723"/>
    </source>
</evidence>
<dbReference type="SUPFAM" id="SSF52343">
    <property type="entry name" value="Ferredoxin reductase-like, C-terminal NADP-linked domain"/>
    <property type="match status" value="1"/>
</dbReference>
<feature type="transmembrane region" description="Helical" evidence="6">
    <location>
        <begin position="149"/>
        <end position="168"/>
    </location>
</feature>
<evidence type="ECO:0000256" key="1">
    <source>
        <dbReference type="ARBA" id="ARBA00022617"/>
    </source>
</evidence>
<dbReference type="InterPro" id="IPR039261">
    <property type="entry name" value="FNR_nucleotide-bd"/>
</dbReference>
<keyword evidence="6" id="KW-0812">Transmembrane</keyword>
<dbReference type="InterPro" id="IPR008333">
    <property type="entry name" value="Cbr1-like_FAD-bd_dom"/>
</dbReference>
<feature type="transmembrane region" description="Helical" evidence="6">
    <location>
        <begin position="403"/>
        <end position="420"/>
    </location>
</feature>
<dbReference type="PROSITE" id="PS51384">
    <property type="entry name" value="FAD_FR"/>
    <property type="match status" value="1"/>
</dbReference>
<reference evidence="9" key="1">
    <citation type="journal article" date="2020" name="Nature">
        <title>Giant virus diversity and host interactions through global metagenomics.</title>
        <authorList>
            <person name="Schulz F."/>
            <person name="Roux S."/>
            <person name="Paez-Espino D."/>
            <person name="Jungbluth S."/>
            <person name="Walsh D.A."/>
            <person name="Denef V.J."/>
            <person name="McMahon K.D."/>
            <person name="Konstantinidis K.T."/>
            <person name="Eloe-Fadrosh E.A."/>
            <person name="Kyrpides N.C."/>
            <person name="Woyke T."/>
        </authorList>
    </citation>
    <scope>NUCLEOTIDE SEQUENCE</scope>
    <source>
        <strain evidence="9">GVMAG-M-3300023184-18</strain>
    </source>
</reference>
<dbReference type="PROSITE" id="PS50255">
    <property type="entry name" value="CYTOCHROME_B5_2"/>
    <property type="match status" value="1"/>
</dbReference>
<feature type="transmembrane region" description="Helical" evidence="6">
    <location>
        <begin position="188"/>
        <end position="205"/>
    </location>
</feature>
<organism evidence="9">
    <name type="scientific">viral metagenome</name>
    <dbReference type="NCBI Taxonomy" id="1070528"/>
    <lineage>
        <taxon>unclassified sequences</taxon>
        <taxon>metagenomes</taxon>
        <taxon>organismal metagenomes</taxon>
    </lineage>
</organism>
<dbReference type="Gene3D" id="3.10.120.10">
    <property type="entry name" value="Cytochrome b5-like heme/steroid binding domain"/>
    <property type="match status" value="1"/>
</dbReference>
<keyword evidence="2" id="KW-0479">Metal-binding</keyword>
<evidence type="ECO:0000313" key="9">
    <source>
        <dbReference type="EMBL" id="QHT87080.1"/>
    </source>
</evidence>
<feature type="transmembrane region" description="Helical" evidence="6">
    <location>
        <begin position="112"/>
        <end position="129"/>
    </location>
</feature>
<protein>
    <recommendedName>
        <fullName evidence="10">Cytochrome b5 heme-binding domain-containing protein</fullName>
    </recommendedName>
</protein>
<evidence type="ECO:0000256" key="3">
    <source>
        <dbReference type="ARBA" id="ARBA00023002"/>
    </source>
</evidence>
<dbReference type="Gene3D" id="2.40.30.10">
    <property type="entry name" value="Translation factors"/>
    <property type="match status" value="1"/>
</dbReference>
<accession>A0A6C0I3B8</accession>
<dbReference type="SUPFAM" id="SSF63380">
    <property type="entry name" value="Riboflavin synthase domain-like"/>
    <property type="match status" value="1"/>
</dbReference>
<sequence>MKIIINNIIYDITTFINEHPGGPDVFNGDGEDSQKVSDDDVIKKNNGDKTEILDLTQKFNEVGHSEYAVNLLENYKVEELSEDDPRFNRSIKLEYNKTKISKLITHEDKFHIHKIMGCVSLFNYFYLLFDYFYSGAVAKLTLRTVDGKFIGLTWLHSILSLSALQFLIPRIRTGIIPMIWQEFRAHSIVFAVRSFLLINVLYFIAKKFDVDVNSIMKSDDNYNWYNAITGCARLGIVLLAMKLADLSTEYLRENKKETTTATMPYWSDCPANLQSAIKYFYTHSQFMATFVCLFGKIPYILSVAFPIQFASFMMTLVRKNIISSFWYHMLYGGSLLAVYLINAADISLYPIILIGSLLIYLRVNMKLNKYVLWMTLGIVGIVIKHFINVDTMTMNTMTMNKTTFLQIAISLLILCIYMFPKISKYIFDTKQHREESNHRVVTNVILKTNNDCSENHSNNNNNSNSNHMITIQLCERFSKYKPGMYFNLYFDTKKRPYTPIEYIQNTEQNNQNNHSGDIIKFLIKRVENGEVSPVICDKYLANNTIFIKGPFGRKYYDSAPSVKSFVCDGNIISAKHVVLCSCGSGITPLYSMGVAWINDNHNVTETNADSKKQKLHFISSYATLDDAILTTNKMFQANNICINNDDNADEDTKINIIEKLFISRENNKLTPSILTEYINDLNNDGDVVVFTCGTIKYNQMVKDCCAVKNVKCYEW</sequence>
<dbReference type="InterPro" id="IPR001199">
    <property type="entry name" value="Cyt_B5-like_heme/steroid-bd"/>
</dbReference>
<dbReference type="InterPro" id="IPR050668">
    <property type="entry name" value="Cytochrome_b5"/>
</dbReference>
<keyword evidence="1" id="KW-0349">Heme</keyword>
<dbReference type="PROSITE" id="PS00191">
    <property type="entry name" value="CYTOCHROME_B5_1"/>
    <property type="match status" value="1"/>
</dbReference>
<dbReference type="GO" id="GO:0020037">
    <property type="term" value="F:heme binding"/>
    <property type="evidence" value="ECO:0007669"/>
    <property type="project" value="InterPro"/>
</dbReference>
<dbReference type="EMBL" id="MN740081">
    <property type="protein sequence ID" value="QHT87080.1"/>
    <property type="molecule type" value="Genomic_DNA"/>
</dbReference>
<dbReference type="InterPro" id="IPR017927">
    <property type="entry name" value="FAD-bd_FR_type"/>
</dbReference>
<evidence type="ECO:0000256" key="5">
    <source>
        <dbReference type="ARBA" id="ARBA00038168"/>
    </source>
</evidence>
<dbReference type="AlphaFoldDB" id="A0A6C0I3B8"/>
<evidence type="ECO:0000259" key="8">
    <source>
        <dbReference type="PROSITE" id="PS51384"/>
    </source>
</evidence>